<proteinExistence type="predicted"/>
<gene>
    <name evidence="1" type="ORF">LZA78_12045</name>
</gene>
<accession>A0ABS8Z0M6</accession>
<keyword evidence="2" id="KW-1185">Reference proteome</keyword>
<reference evidence="1 2" key="1">
    <citation type="submission" date="2021-12" db="EMBL/GenBank/DDBJ databases">
        <title>Sinirhodobacter sp. WL0062 is a bacterium isolated from seawater.</title>
        <authorList>
            <person name="Wang L."/>
            <person name="He W."/>
            <person name="Zhang D.-F."/>
        </authorList>
    </citation>
    <scope>NUCLEOTIDE SEQUENCE [LARGE SCALE GENOMIC DNA]</scope>
    <source>
        <strain evidence="1 2">WL0062</strain>
    </source>
</reference>
<evidence type="ECO:0000313" key="2">
    <source>
        <dbReference type="Proteomes" id="UP001521181"/>
    </source>
</evidence>
<dbReference type="Proteomes" id="UP001521181">
    <property type="component" value="Unassembled WGS sequence"/>
</dbReference>
<name>A0ABS8Z0M6_9RHOB</name>
<organism evidence="1 2">
    <name type="scientific">Rhodobacter flavimaris</name>
    <dbReference type="NCBI Taxonomy" id="2907145"/>
    <lineage>
        <taxon>Bacteria</taxon>
        <taxon>Pseudomonadati</taxon>
        <taxon>Pseudomonadota</taxon>
        <taxon>Alphaproteobacteria</taxon>
        <taxon>Rhodobacterales</taxon>
        <taxon>Rhodobacter group</taxon>
        <taxon>Rhodobacter</taxon>
    </lineage>
</organism>
<protein>
    <recommendedName>
        <fullName evidence="3">Glycosyl transferase family 2</fullName>
    </recommendedName>
</protein>
<evidence type="ECO:0000313" key="1">
    <source>
        <dbReference type="EMBL" id="MCE5974216.1"/>
    </source>
</evidence>
<evidence type="ECO:0008006" key="3">
    <source>
        <dbReference type="Google" id="ProtNLM"/>
    </source>
</evidence>
<comment type="caution">
    <text evidence="1">The sequence shown here is derived from an EMBL/GenBank/DDBJ whole genome shotgun (WGS) entry which is preliminary data.</text>
</comment>
<dbReference type="RefSeq" id="WP_233677188.1">
    <property type="nucleotide sequence ID" value="NZ_JAJUOS010000009.1"/>
</dbReference>
<sequence length="290" mass="33232">MNHASLAAFLERDRAALARGPVAIIVVEDPVEVESTLNHHIGLGFRTLIAFMPDGLELPATLADQVHRIPCASRGPEALPGLINPLLAAAPEGTWFYYGFNAEYLFYPFSETRNVRELLAFHTEERRDAMLCYAIDLYAPDLGTHPNGVDREGAMLDRSGYYALARQDPANHYHPKDRQLDFFGGLRWRFDEHIPQNRRKIDRIALFRSRKGLELRPNHTFNDEEYNTFACPWHHNLTAAVMSFRVAKALKYNPGSSFEVQNFSWHNSVRFDWSSQQLMDLGLIEPGQWF</sequence>
<dbReference type="EMBL" id="JAJUOS010000009">
    <property type="protein sequence ID" value="MCE5974216.1"/>
    <property type="molecule type" value="Genomic_DNA"/>
</dbReference>